<dbReference type="InterPro" id="IPR023395">
    <property type="entry name" value="MCP_dom_sf"/>
</dbReference>
<keyword evidence="12" id="KW-1185">Reference proteome</keyword>
<dbReference type="PROSITE" id="PS50920">
    <property type="entry name" value="SOLCAR"/>
    <property type="match status" value="2"/>
</dbReference>
<evidence type="ECO:0000256" key="8">
    <source>
        <dbReference type="PROSITE-ProRule" id="PRU00282"/>
    </source>
</evidence>
<comment type="subcellular location">
    <subcellularLocation>
        <location evidence="1">Membrane</location>
        <topology evidence="1">Multi-pass membrane protein</topology>
    </subcellularLocation>
</comment>
<dbReference type="InterPro" id="IPR018108">
    <property type="entry name" value="MCP_transmembrane"/>
</dbReference>
<dbReference type="PANTHER" id="PTHR45939:SF1">
    <property type="entry name" value="MITOCHONDRIAL THIAMINE PYROPHOSPHATE CARRIER 1-RELATED"/>
    <property type="match status" value="1"/>
</dbReference>
<evidence type="ECO:0000313" key="11">
    <source>
        <dbReference type="EMBL" id="KZT50611.1"/>
    </source>
</evidence>
<feature type="repeat" description="Solcar" evidence="8">
    <location>
        <begin position="5"/>
        <end position="98"/>
    </location>
</feature>
<dbReference type="EMBL" id="KV424157">
    <property type="protein sequence ID" value="KZT50611.1"/>
    <property type="molecule type" value="Genomic_DNA"/>
</dbReference>
<sequence>MAEQLTPFGHALAGALGAVFSNSVVYPLDTIKTRIQAGENKVTLKSGKEKHLGAWELLYKIIREEGVVGYYAGYAASMLSTFSQSYAYFFAYTVVRTAYLRRLTRRASSGATVQISTAMELLLGALAGALAQIFTIPVSVIATRQQIGSAHLHSSHASNQERDNSFLGVARDIVREDGITGLWAGLKPGLVLTVNPAITYGVFERIKGIVLARDGGTKLKPGTAFMVGALSKTLATVVTYPYIMAKIRLQARWHGQEDDLPTGTERLAPAPAPGHTHHQKYSGAVDLLAQVLKEDGFKGWYEVRCCISYSHPCPVLGMETQITKAVVCQAMLFMMKDQFEHAALLLQRHGRRVVAGAVAGKV</sequence>
<evidence type="ECO:0000256" key="5">
    <source>
        <dbReference type="ARBA" id="ARBA00022737"/>
    </source>
</evidence>
<evidence type="ECO:0000256" key="4">
    <source>
        <dbReference type="ARBA" id="ARBA00022692"/>
    </source>
</evidence>
<proteinExistence type="inferred from homology"/>
<dbReference type="STRING" id="1353952.A0A165CDA0"/>
<feature type="repeat" description="Solcar" evidence="8">
    <location>
        <begin position="115"/>
        <end position="209"/>
    </location>
</feature>
<accession>A0A165CDA0</accession>
<name>A0A165CDA0_9BASI</name>
<dbReference type="InterPro" id="IPR052217">
    <property type="entry name" value="Mito/Peroxisomal_Carrier"/>
</dbReference>
<comment type="similarity">
    <text evidence="2 9">Belongs to the mitochondrial carrier (TC 2.A.29) family.</text>
</comment>
<keyword evidence="5" id="KW-0677">Repeat</keyword>
<keyword evidence="6" id="KW-1133">Transmembrane helix</keyword>
<evidence type="ECO:0000256" key="1">
    <source>
        <dbReference type="ARBA" id="ARBA00004141"/>
    </source>
</evidence>
<reference evidence="11 12" key="1">
    <citation type="journal article" date="2016" name="Mol. Biol. Evol.">
        <title>Comparative Genomics of Early-Diverging Mushroom-Forming Fungi Provides Insights into the Origins of Lignocellulose Decay Capabilities.</title>
        <authorList>
            <person name="Nagy L.G."/>
            <person name="Riley R."/>
            <person name="Tritt A."/>
            <person name="Adam C."/>
            <person name="Daum C."/>
            <person name="Floudas D."/>
            <person name="Sun H."/>
            <person name="Yadav J.S."/>
            <person name="Pangilinan J."/>
            <person name="Larsson K.H."/>
            <person name="Matsuura K."/>
            <person name="Barry K."/>
            <person name="Labutti K."/>
            <person name="Kuo R."/>
            <person name="Ohm R.A."/>
            <person name="Bhattacharya S.S."/>
            <person name="Shirouzu T."/>
            <person name="Yoshinaga Y."/>
            <person name="Martin F.M."/>
            <person name="Grigoriev I.V."/>
            <person name="Hibbett D.S."/>
        </authorList>
    </citation>
    <scope>NUCLEOTIDE SEQUENCE [LARGE SCALE GENOMIC DNA]</scope>
    <source>
        <strain evidence="11 12">HHB12733</strain>
    </source>
</reference>
<dbReference type="PANTHER" id="PTHR45939">
    <property type="entry name" value="PEROXISOMAL MEMBRANE PROTEIN PMP34-RELATED"/>
    <property type="match status" value="1"/>
</dbReference>
<dbReference type="GO" id="GO:0015217">
    <property type="term" value="F:ADP transmembrane transporter activity"/>
    <property type="evidence" value="ECO:0007669"/>
    <property type="project" value="TreeGrafter"/>
</dbReference>
<evidence type="ECO:0000313" key="12">
    <source>
        <dbReference type="Proteomes" id="UP000076842"/>
    </source>
</evidence>
<keyword evidence="4 8" id="KW-0812">Transmembrane</keyword>
<keyword evidence="7 8" id="KW-0472">Membrane</keyword>
<evidence type="ECO:0000256" key="2">
    <source>
        <dbReference type="ARBA" id="ARBA00006375"/>
    </source>
</evidence>
<evidence type="ECO:0000256" key="9">
    <source>
        <dbReference type="RuleBase" id="RU000488"/>
    </source>
</evidence>
<dbReference type="AlphaFoldDB" id="A0A165CDA0"/>
<dbReference type="OrthoDB" id="446044at2759"/>
<dbReference type="Pfam" id="PF00153">
    <property type="entry name" value="Mito_carr"/>
    <property type="match status" value="3"/>
</dbReference>
<dbReference type="GO" id="GO:0016020">
    <property type="term" value="C:membrane"/>
    <property type="evidence" value="ECO:0007669"/>
    <property type="project" value="UniProtKB-SubCell"/>
</dbReference>
<evidence type="ECO:0000256" key="3">
    <source>
        <dbReference type="ARBA" id="ARBA00022448"/>
    </source>
</evidence>
<organism evidence="11 12">
    <name type="scientific">Calocera cornea HHB12733</name>
    <dbReference type="NCBI Taxonomy" id="1353952"/>
    <lineage>
        <taxon>Eukaryota</taxon>
        <taxon>Fungi</taxon>
        <taxon>Dikarya</taxon>
        <taxon>Basidiomycota</taxon>
        <taxon>Agaricomycotina</taxon>
        <taxon>Dacrymycetes</taxon>
        <taxon>Dacrymycetales</taxon>
        <taxon>Dacrymycetaceae</taxon>
        <taxon>Calocera</taxon>
    </lineage>
</organism>
<dbReference type="Gene3D" id="1.50.40.10">
    <property type="entry name" value="Mitochondrial carrier domain"/>
    <property type="match status" value="1"/>
</dbReference>
<dbReference type="Proteomes" id="UP000076842">
    <property type="component" value="Unassembled WGS sequence"/>
</dbReference>
<keyword evidence="3 9" id="KW-0813">Transport</keyword>
<dbReference type="InParanoid" id="A0A165CDA0"/>
<feature type="region of interest" description="Disordered" evidence="10">
    <location>
        <begin position="258"/>
        <end position="279"/>
    </location>
</feature>
<gene>
    <name evidence="11" type="ORF">CALCODRAFT_444361</name>
</gene>
<evidence type="ECO:0000256" key="6">
    <source>
        <dbReference type="ARBA" id="ARBA00022989"/>
    </source>
</evidence>
<protein>
    <submittedName>
        <fullName evidence="11">Mitochondrial carrier</fullName>
    </submittedName>
</protein>
<evidence type="ECO:0000256" key="10">
    <source>
        <dbReference type="SAM" id="MobiDB-lite"/>
    </source>
</evidence>
<dbReference type="SUPFAM" id="SSF103506">
    <property type="entry name" value="Mitochondrial carrier"/>
    <property type="match status" value="1"/>
</dbReference>
<evidence type="ECO:0000256" key="7">
    <source>
        <dbReference type="ARBA" id="ARBA00023136"/>
    </source>
</evidence>